<dbReference type="AlphaFoldDB" id="A0A418X564"/>
<organism evidence="1 2">
    <name type="scientific">Noviherbaspirillum cavernae</name>
    <dbReference type="NCBI Taxonomy" id="2320862"/>
    <lineage>
        <taxon>Bacteria</taxon>
        <taxon>Pseudomonadati</taxon>
        <taxon>Pseudomonadota</taxon>
        <taxon>Betaproteobacteria</taxon>
        <taxon>Burkholderiales</taxon>
        <taxon>Oxalobacteraceae</taxon>
        <taxon>Noviherbaspirillum</taxon>
    </lineage>
</organism>
<comment type="caution">
    <text evidence="1">The sequence shown here is derived from an EMBL/GenBank/DDBJ whole genome shotgun (WGS) entry which is preliminary data.</text>
</comment>
<evidence type="ECO:0000313" key="1">
    <source>
        <dbReference type="EMBL" id="RJG07559.1"/>
    </source>
</evidence>
<dbReference type="EMBL" id="QYUN01000002">
    <property type="protein sequence ID" value="RJG07559.1"/>
    <property type="molecule type" value="Genomic_DNA"/>
</dbReference>
<dbReference type="OrthoDB" id="195194at2"/>
<dbReference type="RefSeq" id="WP_119741126.1">
    <property type="nucleotide sequence ID" value="NZ_QYUN01000002.1"/>
</dbReference>
<evidence type="ECO:0000313" key="2">
    <source>
        <dbReference type="Proteomes" id="UP000285190"/>
    </source>
</evidence>
<protein>
    <submittedName>
        <fullName evidence="1">DUF2288 domain-containing protein</fullName>
    </submittedName>
</protein>
<dbReference type="Proteomes" id="UP000285190">
    <property type="component" value="Unassembled WGS sequence"/>
</dbReference>
<keyword evidence="2" id="KW-1185">Reference proteome</keyword>
<sequence>MTATDKQDKQDKQDELLRARLNLETARIPWSELQRHFASGTMIAVSDDLDLIEVAARIAGDDKESVSQWMAQGRVTKVSDQLATAWFEADASLWAVVVKPWILVQMRAS</sequence>
<dbReference type="Pfam" id="PF10052">
    <property type="entry name" value="DUF2288"/>
    <property type="match status" value="1"/>
</dbReference>
<name>A0A418X564_9BURK</name>
<gene>
    <name evidence="1" type="ORF">D3870_17575</name>
</gene>
<dbReference type="InterPro" id="IPR018741">
    <property type="entry name" value="DUF2288"/>
</dbReference>
<reference evidence="1 2" key="1">
    <citation type="submission" date="2018-09" db="EMBL/GenBank/DDBJ databases">
        <authorList>
            <person name="Zhu H."/>
        </authorList>
    </citation>
    <scope>NUCLEOTIDE SEQUENCE [LARGE SCALE GENOMIC DNA]</scope>
    <source>
        <strain evidence="1 2">K2R10-39</strain>
    </source>
</reference>
<proteinExistence type="predicted"/>
<accession>A0A418X564</accession>